<dbReference type="AlphaFoldDB" id="A0A9N9GWJ0"/>
<name>A0A9N9GWJ0_9GLOM</name>
<gene>
    <name evidence="1" type="ORF">PBRASI_LOCUS9698</name>
</gene>
<evidence type="ECO:0000313" key="2">
    <source>
        <dbReference type="Proteomes" id="UP000789739"/>
    </source>
</evidence>
<sequence length="53" mass="6298">LSDVLYGLGGEYSRDIVDLGWRFDYAKWLVTKFEQGVQLLQTSEKRNIKWFDL</sequence>
<keyword evidence="2" id="KW-1185">Reference proteome</keyword>
<feature type="non-terminal residue" evidence="1">
    <location>
        <position position="1"/>
    </location>
</feature>
<accession>A0A9N9GWJ0</accession>
<reference evidence="1" key="1">
    <citation type="submission" date="2021-06" db="EMBL/GenBank/DDBJ databases">
        <authorList>
            <person name="Kallberg Y."/>
            <person name="Tangrot J."/>
            <person name="Rosling A."/>
        </authorList>
    </citation>
    <scope>NUCLEOTIDE SEQUENCE</scope>
    <source>
        <strain evidence="1">BR232B</strain>
    </source>
</reference>
<dbReference type="EMBL" id="CAJVPI010002263">
    <property type="protein sequence ID" value="CAG8639607.1"/>
    <property type="molecule type" value="Genomic_DNA"/>
</dbReference>
<proteinExistence type="predicted"/>
<organism evidence="1 2">
    <name type="scientific">Paraglomus brasilianum</name>
    <dbReference type="NCBI Taxonomy" id="144538"/>
    <lineage>
        <taxon>Eukaryota</taxon>
        <taxon>Fungi</taxon>
        <taxon>Fungi incertae sedis</taxon>
        <taxon>Mucoromycota</taxon>
        <taxon>Glomeromycotina</taxon>
        <taxon>Glomeromycetes</taxon>
        <taxon>Paraglomerales</taxon>
        <taxon>Paraglomeraceae</taxon>
        <taxon>Paraglomus</taxon>
    </lineage>
</organism>
<dbReference type="Proteomes" id="UP000789739">
    <property type="component" value="Unassembled WGS sequence"/>
</dbReference>
<evidence type="ECO:0000313" key="1">
    <source>
        <dbReference type="EMBL" id="CAG8639607.1"/>
    </source>
</evidence>
<comment type="caution">
    <text evidence="1">The sequence shown here is derived from an EMBL/GenBank/DDBJ whole genome shotgun (WGS) entry which is preliminary data.</text>
</comment>
<protein>
    <submittedName>
        <fullName evidence="1">4756_t:CDS:1</fullName>
    </submittedName>
</protein>